<evidence type="ECO:0000256" key="4">
    <source>
        <dbReference type="ARBA" id="ARBA00023004"/>
    </source>
</evidence>
<evidence type="ECO:0000313" key="9">
    <source>
        <dbReference type="EMBL" id="MCG2625367.1"/>
    </source>
</evidence>
<dbReference type="GO" id="GO:0003824">
    <property type="term" value="F:catalytic activity"/>
    <property type="evidence" value="ECO:0007669"/>
    <property type="project" value="InterPro"/>
</dbReference>
<feature type="domain" description="B12-binding" evidence="7">
    <location>
        <begin position="45"/>
        <end position="193"/>
    </location>
</feature>
<evidence type="ECO:0000256" key="6">
    <source>
        <dbReference type="SAM" id="MobiDB-lite"/>
    </source>
</evidence>
<evidence type="ECO:0000259" key="7">
    <source>
        <dbReference type="PROSITE" id="PS51332"/>
    </source>
</evidence>
<dbReference type="Gene3D" id="3.40.50.280">
    <property type="entry name" value="Cobalamin-binding domain"/>
    <property type="match status" value="1"/>
</dbReference>
<keyword evidence="3" id="KW-0479">Metal-binding</keyword>
<dbReference type="PROSITE" id="PS51918">
    <property type="entry name" value="RADICAL_SAM"/>
    <property type="match status" value="1"/>
</dbReference>
<comment type="cofactor">
    <cofactor evidence="1">
        <name>[4Fe-4S] cluster</name>
        <dbReference type="ChEBI" id="CHEBI:49883"/>
    </cofactor>
</comment>
<evidence type="ECO:0000256" key="5">
    <source>
        <dbReference type="ARBA" id="ARBA00023014"/>
    </source>
</evidence>
<dbReference type="SFLD" id="SFLDG01123">
    <property type="entry name" value="methyltransferase_(Class_B)"/>
    <property type="match status" value="1"/>
</dbReference>
<keyword evidence="4" id="KW-0408">Iron</keyword>
<dbReference type="PANTHER" id="PTHR43409">
    <property type="entry name" value="ANAEROBIC MAGNESIUM-PROTOPORPHYRIN IX MONOMETHYL ESTER CYCLASE-RELATED"/>
    <property type="match status" value="1"/>
</dbReference>
<dbReference type="InterPro" id="IPR006638">
    <property type="entry name" value="Elp3/MiaA/NifB-like_rSAM"/>
</dbReference>
<evidence type="ECO:0000313" key="10">
    <source>
        <dbReference type="Proteomes" id="UP001139054"/>
    </source>
</evidence>
<dbReference type="SUPFAM" id="SSF102114">
    <property type="entry name" value="Radical SAM enzymes"/>
    <property type="match status" value="1"/>
</dbReference>
<name>A0A9X1UEG0_9BRAD</name>
<evidence type="ECO:0000256" key="3">
    <source>
        <dbReference type="ARBA" id="ARBA00022723"/>
    </source>
</evidence>
<protein>
    <submittedName>
        <fullName evidence="9">B12-binding domain-containing radical SAM protein</fullName>
    </submittedName>
</protein>
<dbReference type="CDD" id="cd01335">
    <property type="entry name" value="Radical_SAM"/>
    <property type="match status" value="1"/>
</dbReference>
<dbReference type="Proteomes" id="UP001139054">
    <property type="component" value="Unassembled WGS sequence"/>
</dbReference>
<proteinExistence type="predicted"/>
<dbReference type="InterPro" id="IPR023404">
    <property type="entry name" value="rSAM_horseshoe"/>
</dbReference>
<dbReference type="InterPro" id="IPR034466">
    <property type="entry name" value="Methyltransferase_Class_B"/>
</dbReference>
<dbReference type="InterPro" id="IPR051198">
    <property type="entry name" value="BchE-like"/>
</dbReference>
<dbReference type="SFLD" id="SFLDS00029">
    <property type="entry name" value="Radical_SAM"/>
    <property type="match status" value="1"/>
</dbReference>
<gene>
    <name evidence="9" type="ORF">L6654_01930</name>
</gene>
<dbReference type="InterPro" id="IPR007197">
    <property type="entry name" value="rSAM"/>
</dbReference>
<keyword evidence="5" id="KW-0411">Iron-sulfur</keyword>
<dbReference type="SMART" id="SM00729">
    <property type="entry name" value="Elp3"/>
    <property type="match status" value="1"/>
</dbReference>
<evidence type="ECO:0000259" key="8">
    <source>
        <dbReference type="PROSITE" id="PS51918"/>
    </source>
</evidence>
<dbReference type="GO" id="GO:0051539">
    <property type="term" value="F:4 iron, 4 sulfur cluster binding"/>
    <property type="evidence" value="ECO:0007669"/>
    <property type="project" value="UniProtKB-KW"/>
</dbReference>
<dbReference type="PROSITE" id="PS51332">
    <property type="entry name" value="B12_BINDING"/>
    <property type="match status" value="1"/>
</dbReference>
<dbReference type="CDD" id="cd02068">
    <property type="entry name" value="radical_SAM_B12_BD"/>
    <property type="match status" value="1"/>
</dbReference>
<dbReference type="SFLD" id="SFLDG01082">
    <property type="entry name" value="B12-binding_domain_containing"/>
    <property type="match status" value="1"/>
</dbReference>
<evidence type="ECO:0000256" key="1">
    <source>
        <dbReference type="ARBA" id="ARBA00001966"/>
    </source>
</evidence>
<feature type="domain" description="Radical SAM core" evidence="8">
    <location>
        <begin position="232"/>
        <end position="462"/>
    </location>
</feature>
<dbReference type="Pfam" id="PF04055">
    <property type="entry name" value="Radical_SAM"/>
    <property type="match status" value="1"/>
</dbReference>
<organism evidence="9 10">
    <name type="scientific">Bradyrhizobium zhengyangense</name>
    <dbReference type="NCBI Taxonomy" id="2911009"/>
    <lineage>
        <taxon>Bacteria</taxon>
        <taxon>Pseudomonadati</taxon>
        <taxon>Pseudomonadota</taxon>
        <taxon>Alphaproteobacteria</taxon>
        <taxon>Hyphomicrobiales</taxon>
        <taxon>Nitrobacteraceae</taxon>
        <taxon>Bradyrhizobium</taxon>
    </lineage>
</organism>
<dbReference type="GO" id="GO:0046872">
    <property type="term" value="F:metal ion binding"/>
    <property type="evidence" value="ECO:0007669"/>
    <property type="project" value="UniProtKB-KW"/>
</dbReference>
<dbReference type="AlphaFoldDB" id="A0A9X1UEG0"/>
<feature type="region of interest" description="Disordered" evidence="6">
    <location>
        <begin position="1"/>
        <end position="28"/>
    </location>
</feature>
<accession>A0A9X1UEG0</accession>
<comment type="caution">
    <text evidence="9">The sequence shown here is derived from an EMBL/GenBank/DDBJ whole genome shotgun (WGS) entry which is preliminary data.</text>
</comment>
<dbReference type="Pfam" id="PF02310">
    <property type="entry name" value="B12-binding"/>
    <property type="match status" value="1"/>
</dbReference>
<dbReference type="GO" id="GO:0005829">
    <property type="term" value="C:cytosol"/>
    <property type="evidence" value="ECO:0007669"/>
    <property type="project" value="TreeGrafter"/>
</dbReference>
<dbReference type="InterPro" id="IPR006158">
    <property type="entry name" value="Cobalamin-bd"/>
</dbReference>
<sequence length="718" mass="79998">MLHESSSAPGETERTDSSSLRSSPGDALKVCLVGPPTVTDFEDPEVAESEAIRLIAEHAPIGVLSLAAVLEQCGAAPQIVDLNRLYYSYLRAPGETASKTDFCSYVAAELDQLAFDVLGFSSICSSYPLTIRIAEQMKRRRPGVPIIFGGPQASVVDVPTMKAYPFVDVIVRGEAEETLPALIAAIASGATPSGIHGITYRDGGRIVRAPNAAVIADLDAIPLPAFHLYPELRDCHYVPLELGRGCPFACSFCSTNDFFRRKFRLKSPETVIAQMRLVRDTYGITTFDLIHDMFTVDRKRVMAFCEAVIATGEQFYWNCSARTDCIDEEMIATMARAGCKAIFFGIETGSARLQTIVKKNIDLAEAATRIEATDRHQITTAVSLITGFPDETMDDLRDTVHFFVDSLRFDFAEPQLHILAPLAETPLESHHRKELVFDDILSDMSHQGWRQDPVDREMIQSHVDIFPNFYSIPTPKLDRAYLRELRDFLLNGSVRFRWLLVALHQDSGDVTQAFEAFRRWYAADPDRGPRPDLQESRYYASKTFCDDFIAFVRDDYAPRLARTPRVLHSILDYERALLAEAPPPTEVTAEDQDISDITLVPKLTDGVVLTECAADYQRIIRCLRRKGDLRRIPRRPATIATRQHADKRLDVVMLSPLSAQLLKLCDGARTVSDIAGRLTPTNRTISAIPAEKVCMFGLEVLRQQGLIALHRDLAAKAG</sequence>
<keyword evidence="2" id="KW-0949">S-adenosyl-L-methionine</keyword>
<dbReference type="EMBL" id="JAKLTY010000001">
    <property type="protein sequence ID" value="MCG2625367.1"/>
    <property type="molecule type" value="Genomic_DNA"/>
</dbReference>
<dbReference type="Gene3D" id="3.80.30.20">
    <property type="entry name" value="tm_1862 like domain"/>
    <property type="match status" value="1"/>
</dbReference>
<evidence type="ECO:0000256" key="2">
    <source>
        <dbReference type="ARBA" id="ARBA00022691"/>
    </source>
</evidence>
<reference evidence="9" key="1">
    <citation type="submission" date="2022-01" db="EMBL/GenBank/DDBJ databases">
        <title>Genome sequnece data of strain Bradyrhizobium sp. nov.</title>
        <authorList>
            <person name="Zhang J."/>
        </authorList>
    </citation>
    <scope>NUCLEOTIDE SEQUENCE</scope>
    <source>
        <strain evidence="9">WYCCWR 13023</strain>
    </source>
</reference>
<dbReference type="PANTHER" id="PTHR43409:SF16">
    <property type="entry name" value="SLR0320 PROTEIN"/>
    <property type="match status" value="1"/>
</dbReference>
<dbReference type="RefSeq" id="WP_237863655.1">
    <property type="nucleotide sequence ID" value="NZ_JAKLTY010000001.1"/>
</dbReference>
<dbReference type="GO" id="GO:0031419">
    <property type="term" value="F:cobalamin binding"/>
    <property type="evidence" value="ECO:0007669"/>
    <property type="project" value="InterPro"/>
</dbReference>
<dbReference type="InterPro" id="IPR058240">
    <property type="entry name" value="rSAM_sf"/>
</dbReference>